<sequence length="313" mass="34730">MAGVNMSADLNLCPLSGPPAPMSPDETWPDALPFLMDNALPPEYLSLPMLQEDNSPWLLNAFSPPMSWPACPAPRTDSTASSEASFIAPCQTIHQSSDDERKYSTAQTFTFAPSKMPTPMHEITSRGSISSTGSAQSRFSISSYSSADSPAHSRRGSSQRPASPAFEGHERERRKRERFLERNRVAANKCRKKKKEHAKQLESRCEKVSRENTLLESEVDHLRGEILNLKNELLRHSQCGDDGIKHHLAQMVKQLSHRTTTTPRDPDTKVEEPERTGSPTKNELGVPLGFDDLVRLENSMGNAPVGQERADPD</sequence>
<dbReference type="OrthoDB" id="295274at2759"/>
<evidence type="ECO:0000313" key="12">
    <source>
        <dbReference type="Proteomes" id="UP000248423"/>
    </source>
</evidence>
<dbReference type="PRINTS" id="PR00043">
    <property type="entry name" value="LEUZIPPRJUN"/>
</dbReference>
<dbReference type="PROSITE" id="PS50217">
    <property type="entry name" value="BZIP"/>
    <property type="match status" value="1"/>
</dbReference>
<dbReference type="PANTHER" id="PTHR19304">
    <property type="entry name" value="CYCLIC-AMP RESPONSE ELEMENT BINDING PROTEIN"/>
    <property type="match status" value="1"/>
</dbReference>
<evidence type="ECO:0000256" key="8">
    <source>
        <dbReference type="ARBA" id="ARBA00068999"/>
    </source>
</evidence>
<dbReference type="GO" id="GO:0003700">
    <property type="term" value="F:DNA-binding transcription factor activity"/>
    <property type="evidence" value="ECO:0007669"/>
    <property type="project" value="InterPro"/>
</dbReference>
<dbReference type="InterPro" id="IPR002112">
    <property type="entry name" value="Leuzip_Jun"/>
</dbReference>
<gene>
    <name evidence="11" type="ORF">BO78DRAFT_395702</name>
</gene>
<keyword evidence="12" id="KW-1185">Reference proteome</keyword>
<evidence type="ECO:0000259" key="10">
    <source>
        <dbReference type="PROSITE" id="PS50217"/>
    </source>
</evidence>
<reference evidence="11 12" key="1">
    <citation type="submission" date="2018-02" db="EMBL/GenBank/DDBJ databases">
        <title>The genomes of Aspergillus section Nigri reveals drivers in fungal speciation.</title>
        <authorList>
            <consortium name="DOE Joint Genome Institute"/>
            <person name="Vesth T.C."/>
            <person name="Nybo J."/>
            <person name="Theobald S."/>
            <person name="Brandl J."/>
            <person name="Frisvad J.C."/>
            <person name="Nielsen K.F."/>
            <person name="Lyhne E.K."/>
            <person name="Kogle M.E."/>
            <person name="Kuo A."/>
            <person name="Riley R."/>
            <person name="Clum A."/>
            <person name="Nolan M."/>
            <person name="Lipzen A."/>
            <person name="Salamov A."/>
            <person name="Henrissat B."/>
            <person name="Wiebenga A."/>
            <person name="De vries R.P."/>
            <person name="Grigoriev I.V."/>
            <person name="Mortensen U.H."/>
            <person name="Andersen M.R."/>
            <person name="Baker S.E."/>
        </authorList>
    </citation>
    <scope>NUCLEOTIDE SEQUENCE [LARGE SCALE GENOMIC DNA]</scope>
    <source>
        <strain evidence="11 12">CBS 121057</strain>
    </source>
</reference>
<keyword evidence="7" id="KW-0539">Nucleus</keyword>
<comment type="subcellular location">
    <subcellularLocation>
        <location evidence="1">Nucleus</location>
    </subcellularLocation>
</comment>
<dbReference type="CDD" id="cd14687">
    <property type="entry name" value="bZIP_ATF2"/>
    <property type="match status" value="1"/>
</dbReference>
<evidence type="ECO:0000256" key="6">
    <source>
        <dbReference type="ARBA" id="ARBA00023163"/>
    </source>
</evidence>
<dbReference type="FunFam" id="1.20.5.170:FF:000053">
    <property type="entry name" value="BZIP transcription factor AtfA"/>
    <property type="match status" value="1"/>
</dbReference>
<dbReference type="VEuPathDB" id="FungiDB:BO78DRAFT_395702"/>
<evidence type="ECO:0000256" key="1">
    <source>
        <dbReference type="ARBA" id="ARBA00004123"/>
    </source>
</evidence>
<evidence type="ECO:0000256" key="5">
    <source>
        <dbReference type="ARBA" id="ARBA00023125"/>
    </source>
</evidence>
<evidence type="ECO:0000256" key="9">
    <source>
        <dbReference type="SAM" id="MobiDB-lite"/>
    </source>
</evidence>
<evidence type="ECO:0000313" key="11">
    <source>
        <dbReference type="EMBL" id="PYI08298.1"/>
    </source>
</evidence>
<dbReference type="AlphaFoldDB" id="A0A319ENF4"/>
<dbReference type="SUPFAM" id="SSF57959">
    <property type="entry name" value="Leucine zipper domain"/>
    <property type="match status" value="1"/>
</dbReference>
<dbReference type="Gene3D" id="1.20.5.170">
    <property type="match status" value="1"/>
</dbReference>
<comment type="similarity">
    <text evidence="2">Belongs to the bZIP family. ATF subfamily.</text>
</comment>
<organism evidence="11 12">
    <name type="scientific">Aspergillus sclerotiicarbonarius (strain CBS 121057 / IBT 28362)</name>
    <dbReference type="NCBI Taxonomy" id="1448318"/>
    <lineage>
        <taxon>Eukaryota</taxon>
        <taxon>Fungi</taxon>
        <taxon>Dikarya</taxon>
        <taxon>Ascomycota</taxon>
        <taxon>Pezizomycotina</taxon>
        <taxon>Eurotiomycetes</taxon>
        <taxon>Eurotiomycetidae</taxon>
        <taxon>Eurotiales</taxon>
        <taxon>Aspergillaceae</taxon>
        <taxon>Aspergillus</taxon>
        <taxon>Aspergillus subgen. Circumdati</taxon>
    </lineage>
</organism>
<protein>
    <recommendedName>
        <fullName evidence="8">Basic leucine zipper (bZIP) transcription factor atfB</fullName>
    </recommendedName>
</protein>
<evidence type="ECO:0000256" key="4">
    <source>
        <dbReference type="ARBA" id="ARBA00023016"/>
    </source>
</evidence>
<accession>A0A319ENF4</accession>
<keyword evidence="3" id="KW-0805">Transcription regulation</keyword>
<dbReference type="InterPro" id="IPR004827">
    <property type="entry name" value="bZIP"/>
</dbReference>
<feature type="compositionally biased region" description="Low complexity" evidence="9">
    <location>
        <begin position="125"/>
        <end position="150"/>
    </location>
</feature>
<keyword evidence="6" id="KW-0804">Transcription</keyword>
<feature type="domain" description="BZIP" evidence="10">
    <location>
        <begin position="173"/>
        <end position="236"/>
    </location>
</feature>
<dbReference type="PROSITE" id="PS00036">
    <property type="entry name" value="BZIP_BASIC"/>
    <property type="match status" value="1"/>
</dbReference>
<evidence type="ECO:0000256" key="3">
    <source>
        <dbReference type="ARBA" id="ARBA00023015"/>
    </source>
</evidence>
<keyword evidence="5" id="KW-0238">DNA-binding</keyword>
<evidence type="ECO:0000256" key="2">
    <source>
        <dbReference type="ARBA" id="ARBA00009050"/>
    </source>
</evidence>
<keyword evidence="4" id="KW-0346">Stress response</keyword>
<feature type="compositionally biased region" description="Basic and acidic residues" evidence="9">
    <location>
        <begin position="264"/>
        <end position="275"/>
    </location>
</feature>
<dbReference type="STRING" id="1448318.A0A319ENF4"/>
<dbReference type="GO" id="GO:0003677">
    <property type="term" value="F:DNA binding"/>
    <property type="evidence" value="ECO:0007669"/>
    <property type="project" value="UniProtKB-KW"/>
</dbReference>
<dbReference type="InterPro" id="IPR051027">
    <property type="entry name" value="bZIP_transcription_factors"/>
</dbReference>
<feature type="region of interest" description="Disordered" evidence="9">
    <location>
        <begin position="255"/>
        <end position="287"/>
    </location>
</feature>
<proteinExistence type="inferred from homology"/>
<dbReference type="GO" id="GO:0005634">
    <property type="term" value="C:nucleus"/>
    <property type="evidence" value="ECO:0007669"/>
    <property type="project" value="UniProtKB-SubCell"/>
</dbReference>
<dbReference type="Proteomes" id="UP000248423">
    <property type="component" value="Unassembled WGS sequence"/>
</dbReference>
<dbReference type="EMBL" id="KZ826335">
    <property type="protein sequence ID" value="PYI08298.1"/>
    <property type="molecule type" value="Genomic_DNA"/>
</dbReference>
<dbReference type="InterPro" id="IPR046347">
    <property type="entry name" value="bZIP_sf"/>
</dbReference>
<name>A0A319ENF4_ASPSB</name>
<dbReference type="Pfam" id="PF00170">
    <property type="entry name" value="bZIP_1"/>
    <property type="match status" value="1"/>
</dbReference>
<dbReference type="SMART" id="SM00338">
    <property type="entry name" value="BRLZ"/>
    <property type="match status" value="1"/>
</dbReference>
<feature type="region of interest" description="Disordered" evidence="9">
    <location>
        <begin position="109"/>
        <end position="203"/>
    </location>
</feature>
<evidence type="ECO:0000256" key="7">
    <source>
        <dbReference type="ARBA" id="ARBA00023242"/>
    </source>
</evidence>